<comment type="similarity">
    <text evidence="2">Belongs to the VirD4/TraG family.</text>
</comment>
<sequence>MKMQFVKAFCALFSILLIPLFFILANYYTFDALKSFRQAYFFSQSVFVGLYKGASILDLKFEVYITMLISLMPLMATIYISFPKTKETSHGYARWANSKDIECFKIFSKEGFCKVVHRLGVQFDNGFILGKFGFPKLRDVCYDKPLGAMIVAPPGAGKTACVALPNLLTLPNSCIITDIKGELRDKTAGYRQKFLNNRILIFNPYGDDNTCYFNPFDKRIVKPMDFDQRLRLVQENANNVFISEEKGEDHWVSKAKNLFSFYALYDVCSKDETNFFDVAMGPNRDYVNLIDKRSRYYKQLYQHDKKTGEIILDPQTNEPILIPNVNARKLWYLQVSEQKYADHKDPRNFDPNEPEPTPRSEGALDEIVRNDARAWANSAEEEFASIISTFNRFVSVFKSNQVRIATSKMSFDYEELRTDNISLYIVIAQKDINTLAPLVRVILESIAKNLLTNESSKKEERIYMILDEFVRFGKLPFLLEMPALCRSYNVVPLFITQDYAMIRKYYSDDDLKILKGVVHYNIVFKMNSAEDAEIVSKEVGEFTRQSKNYSTEKNQLVFGGSSSYSHEGRNLLTAQDIMNIESDEVIAIVTGAKATPLKLKANYWFKDKELLKRANLPIDLEVERKRVEEPTQPTTEITTPPNQNKQDTANLEPSNKGEYTENESSESNNENNPTTPQKESENSNPTESEKDHENPTTSQEKSKNENTEQENDETDEILKKPLNEMNTEEKRALFKKMQQGDEESEQEVLQDTQS</sequence>
<dbReference type="Pfam" id="PF02534">
    <property type="entry name" value="T4SS-DNA_transf"/>
    <property type="match status" value="2"/>
</dbReference>
<evidence type="ECO:0000256" key="2">
    <source>
        <dbReference type="ARBA" id="ARBA00008806"/>
    </source>
</evidence>
<evidence type="ECO:0000256" key="8">
    <source>
        <dbReference type="SAM" id="Phobius"/>
    </source>
</evidence>
<dbReference type="SUPFAM" id="SSF52540">
    <property type="entry name" value="P-loop containing nucleoside triphosphate hydrolases"/>
    <property type="match status" value="1"/>
</dbReference>
<accession>A0AAW8XEY1</accession>
<evidence type="ECO:0000313" key="10">
    <source>
        <dbReference type="Proteomes" id="UP001262343"/>
    </source>
</evidence>
<evidence type="ECO:0000256" key="3">
    <source>
        <dbReference type="ARBA" id="ARBA00022475"/>
    </source>
</evidence>
<dbReference type="Gene3D" id="3.40.50.300">
    <property type="entry name" value="P-loop containing nucleotide triphosphate hydrolases"/>
    <property type="match status" value="1"/>
</dbReference>
<organism evidence="9 10">
    <name type="scientific">Helicobacter pylori</name>
    <name type="common">Campylobacter pylori</name>
    <dbReference type="NCBI Taxonomy" id="210"/>
    <lineage>
        <taxon>Bacteria</taxon>
        <taxon>Pseudomonadati</taxon>
        <taxon>Campylobacterota</taxon>
        <taxon>Epsilonproteobacteria</taxon>
        <taxon>Campylobacterales</taxon>
        <taxon>Helicobacteraceae</taxon>
        <taxon>Helicobacter</taxon>
    </lineage>
</organism>
<dbReference type="AlphaFoldDB" id="A0AAW8XEY1"/>
<feature type="transmembrane region" description="Helical" evidence="8">
    <location>
        <begin position="63"/>
        <end position="82"/>
    </location>
</feature>
<dbReference type="Proteomes" id="UP001262343">
    <property type="component" value="Unassembled WGS sequence"/>
</dbReference>
<dbReference type="RefSeq" id="WP_316469854.1">
    <property type="nucleotide sequence ID" value="NZ_JAVKQK010000007.1"/>
</dbReference>
<dbReference type="EMBL" id="JAVKQK010000007">
    <property type="protein sequence ID" value="MDU9789931.1"/>
    <property type="molecule type" value="Genomic_DNA"/>
</dbReference>
<feature type="transmembrane region" description="Helical" evidence="8">
    <location>
        <begin position="6"/>
        <end position="27"/>
    </location>
</feature>
<proteinExistence type="inferred from homology"/>
<dbReference type="InterPro" id="IPR051539">
    <property type="entry name" value="T4SS-coupling_protein"/>
</dbReference>
<feature type="region of interest" description="Disordered" evidence="7">
    <location>
        <begin position="342"/>
        <end position="361"/>
    </location>
</feature>
<dbReference type="PANTHER" id="PTHR37937:SF1">
    <property type="entry name" value="CONJUGATIVE TRANSFER: DNA TRANSPORT"/>
    <property type="match status" value="1"/>
</dbReference>
<evidence type="ECO:0000256" key="5">
    <source>
        <dbReference type="ARBA" id="ARBA00022989"/>
    </source>
</evidence>
<evidence type="ECO:0000256" key="6">
    <source>
        <dbReference type="ARBA" id="ARBA00023136"/>
    </source>
</evidence>
<feature type="compositionally biased region" description="Polar residues" evidence="7">
    <location>
        <begin position="673"/>
        <end position="686"/>
    </location>
</feature>
<protein>
    <submittedName>
        <fullName evidence="9">Type IV secretory system conjugative DNA transfer family protein</fullName>
    </submittedName>
</protein>
<comment type="subcellular location">
    <subcellularLocation>
        <location evidence="1">Cell membrane</location>
        <topology evidence="1">Multi-pass membrane protein</topology>
    </subcellularLocation>
</comment>
<evidence type="ECO:0000256" key="1">
    <source>
        <dbReference type="ARBA" id="ARBA00004651"/>
    </source>
</evidence>
<feature type="compositionally biased region" description="Polar residues" evidence="7">
    <location>
        <begin position="642"/>
        <end position="653"/>
    </location>
</feature>
<evidence type="ECO:0000256" key="4">
    <source>
        <dbReference type="ARBA" id="ARBA00022692"/>
    </source>
</evidence>
<gene>
    <name evidence="9" type="ORF">RGC53_03650</name>
</gene>
<evidence type="ECO:0000313" key="9">
    <source>
        <dbReference type="EMBL" id="MDU9789931.1"/>
    </source>
</evidence>
<keyword evidence="5 8" id="KW-1133">Transmembrane helix</keyword>
<keyword evidence="3" id="KW-1003">Cell membrane</keyword>
<comment type="caution">
    <text evidence="9">The sequence shown here is derived from an EMBL/GenBank/DDBJ whole genome shotgun (WGS) entry which is preliminary data.</text>
</comment>
<keyword evidence="6 8" id="KW-0472">Membrane</keyword>
<feature type="compositionally biased region" description="Basic and acidic residues" evidence="7">
    <location>
        <begin position="716"/>
        <end position="732"/>
    </location>
</feature>
<dbReference type="CDD" id="cd01127">
    <property type="entry name" value="TrwB_TraG_TraD_VirD4"/>
    <property type="match status" value="2"/>
</dbReference>
<reference evidence="9" key="1">
    <citation type="submission" date="2023-08" db="EMBL/GenBank/DDBJ databases">
        <title>First insite into the whole-genome sequence variations in clarithromycin resistant Helicobacter pylori clinical isolates in Russia.</title>
        <authorList>
            <person name="Starkova D.A."/>
            <person name="Svarval A.V."/>
            <person name="Polev D.E."/>
            <person name="Saitova A.T."/>
            <person name="Gladyshev N.S."/>
            <person name="Egorova S.A."/>
        </authorList>
    </citation>
    <scope>NUCLEOTIDE SEQUENCE</scope>
    <source>
        <strain evidence="9">HP96</strain>
    </source>
</reference>
<dbReference type="InterPro" id="IPR003688">
    <property type="entry name" value="TraG/VirD4"/>
</dbReference>
<name>A0AAW8XEY1_HELPX</name>
<dbReference type="GO" id="GO:0005886">
    <property type="term" value="C:plasma membrane"/>
    <property type="evidence" value="ECO:0007669"/>
    <property type="project" value="UniProtKB-SubCell"/>
</dbReference>
<keyword evidence="4 8" id="KW-0812">Transmembrane</keyword>
<feature type="region of interest" description="Disordered" evidence="7">
    <location>
        <begin position="624"/>
        <end position="754"/>
    </location>
</feature>
<feature type="compositionally biased region" description="Low complexity" evidence="7">
    <location>
        <begin position="630"/>
        <end position="641"/>
    </location>
</feature>
<feature type="compositionally biased region" description="Basic and acidic residues" evidence="7">
    <location>
        <begin position="687"/>
        <end position="706"/>
    </location>
</feature>
<dbReference type="PANTHER" id="PTHR37937">
    <property type="entry name" value="CONJUGATIVE TRANSFER: DNA TRANSPORT"/>
    <property type="match status" value="1"/>
</dbReference>
<dbReference type="InterPro" id="IPR027417">
    <property type="entry name" value="P-loop_NTPase"/>
</dbReference>
<evidence type="ECO:0000256" key="7">
    <source>
        <dbReference type="SAM" id="MobiDB-lite"/>
    </source>
</evidence>